<sequence length="655" mass="68565">MFSFPKTLVITHLILLQSLQERYDEETSRGMRRPGGRMSPAARRVSFPSIKFNRITGSPERLGYRDRLETSNGRETVAAAVPGVTAVYITILMPNSDVYRSRGAMGTCHPHPRSAPQPPDRDRRRTLEHRRPRPPATPPPLQPGGDQSRSSGPLRPRTAPPKGDVYGMQQPVVSSSLAWLVPRRVEDITAYTTATPAAARAAVLGAVGGIAFSVWDHGLQVSGLRMTARPSPDTSGTVLAAVGYEGFGGINSIVPIGTAAAGDVTTYELIRTTDQFETDAETATMAESSGGYSLKWEPLLGPSSQDGGAFEFKCNFIGGGLASCGQAPGGTFAPATDSVETLTTFGAVSLSTFGADPPTSTSPPSASAPSAGPGTGPAVVPSSTVASVAAPASTSDRPNAGDVLYGNGFGVSALVLSVVAALSYSHYISLRAMADDSEVQPPAVIDTARHQKSKGCRDDGTGAARGAENTTNSQNLADQSLSSLSNSRCGLALPLPANFDYDASITVTRAYAYEAAVKLSSSTAGLVVSTLARLSGLFSKTRNGRRSFLVSSRDLCDAVGPLPGFLIEYIAEQRLIAAETEAIALQHFLHIPSAPGEPVSTRTSIVPALLDLSCNVAGNLIFPPTTPVKLPCPLCAEYSARHHITVPLLAVNKPI</sequence>
<protein>
    <submittedName>
        <fullName evidence="3">Uncharacterized protein</fullName>
    </submittedName>
</protein>
<reference evidence="3" key="1">
    <citation type="submission" date="2023-03" db="EMBL/GenBank/DDBJ databases">
        <title>Massive genome expansion in bonnet fungi (Mycena s.s.) driven by repeated elements and novel gene families across ecological guilds.</title>
        <authorList>
            <consortium name="Lawrence Berkeley National Laboratory"/>
            <person name="Harder C.B."/>
            <person name="Miyauchi S."/>
            <person name="Viragh M."/>
            <person name="Kuo A."/>
            <person name="Thoen E."/>
            <person name="Andreopoulos B."/>
            <person name="Lu D."/>
            <person name="Skrede I."/>
            <person name="Drula E."/>
            <person name="Henrissat B."/>
            <person name="Morin E."/>
            <person name="Kohler A."/>
            <person name="Barry K."/>
            <person name="LaButti K."/>
            <person name="Morin E."/>
            <person name="Salamov A."/>
            <person name="Lipzen A."/>
            <person name="Mereny Z."/>
            <person name="Hegedus B."/>
            <person name="Baldrian P."/>
            <person name="Stursova M."/>
            <person name="Weitz H."/>
            <person name="Taylor A."/>
            <person name="Grigoriev I.V."/>
            <person name="Nagy L.G."/>
            <person name="Martin F."/>
            <person name="Kauserud H."/>
        </authorList>
    </citation>
    <scope>NUCLEOTIDE SEQUENCE</scope>
    <source>
        <strain evidence="3">9144</strain>
    </source>
</reference>
<proteinExistence type="predicted"/>
<dbReference type="EMBL" id="JARJCW010000208">
    <property type="protein sequence ID" value="KAJ7186267.1"/>
    <property type="molecule type" value="Genomic_DNA"/>
</dbReference>
<feature type="region of interest" description="Disordered" evidence="1">
    <location>
        <begin position="447"/>
        <end position="474"/>
    </location>
</feature>
<evidence type="ECO:0000313" key="3">
    <source>
        <dbReference type="EMBL" id="KAJ7186267.1"/>
    </source>
</evidence>
<accession>A0AAD6XYP2</accession>
<feature type="region of interest" description="Disordered" evidence="1">
    <location>
        <begin position="354"/>
        <end position="380"/>
    </location>
</feature>
<dbReference type="AlphaFoldDB" id="A0AAD6XYP2"/>
<feature type="compositionally biased region" description="Low complexity" evidence="1">
    <location>
        <begin position="357"/>
        <end position="380"/>
    </location>
</feature>
<comment type="caution">
    <text evidence="3">The sequence shown here is derived from an EMBL/GenBank/DDBJ whole genome shotgun (WGS) entry which is preliminary data.</text>
</comment>
<gene>
    <name evidence="3" type="ORF">GGX14DRAFT_409250</name>
</gene>
<feature type="chain" id="PRO_5042093976" evidence="2">
    <location>
        <begin position="21"/>
        <end position="655"/>
    </location>
</feature>
<keyword evidence="2" id="KW-0732">Signal</keyword>
<organism evidence="3 4">
    <name type="scientific">Mycena pura</name>
    <dbReference type="NCBI Taxonomy" id="153505"/>
    <lineage>
        <taxon>Eukaryota</taxon>
        <taxon>Fungi</taxon>
        <taxon>Dikarya</taxon>
        <taxon>Basidiomycota</taxon>
        <taxon>Agaricomycotina</taxon>
        <taxon>Agaricomycetes</taxon>
        <taxon>Agaricomycetidae</taxon>
        <taxon>Agaricales</taxon>
        <taxon>Marasmiineae</taxon>
        <taxon>Mycenaceae</taxon>
        <taxon>Mycena</taxon>
    </lineage>
</organism>
<dbReference type="Proteomes" id="UP001219525">
    <property type="component" value="Unassembled WGS sequence"/>
</dbReference>
<name>A0AAD6XYP2_9AGAR</name>
<evidence type="ECO:0000256" key="1">
    <source>
        <dbReference type="SAM" id="MobiDB-lite"/>
    </source>
</evidence>
<feature type="signal peptide" evidence="2">
    <location>
        <begin position="1"/>
        <end position="20"/>
    </location>
</feature>
<evidence type="ECO:0000313" key="4">
    <source>
        <dbReference type="Proteomes" id="UP001219525"/>
    </source>
</evidence>
<evidence type="ECO:0000256" key="2">
    <source>
        <dbReference type="SAM" id="SignalP"/>
    </source>
</evidence>
<feature type="region of interest" description="Disordered" evidence="1">
    <location>
        <begin position="102"/>
        <end position="168"/>
    </location>
</feature>
<keyword evidence="4" id="KW-1185">Reference proteome</keyword>